<dbReference type="AlphaFoldDB" id="A0A316DIX3"/>
<dbReference type="InterPro" id="IPR049366">
    <property type="entry name" value="RGL11_C"/>
</dbReference>
<feature type="domain" description="Rhamnogalacturonan I lyase beta-sheet" evidence="1">
    <location>
        <begin position="22"/>
        <end position="105"/>
    </location>
</feature>
<dbReference type="Pfam" id="PF21348">
    <property type="entry name" value="RGL11_C"/>
    <property type="match status" value="1"/>
</dbReference>
<organism evidence="3 4">
    <name type="scientific">Arcicella aurantiaca</name>
    <dbReference type="NCBI Taxonomy" id="591202"/>
    <lineage>
        <taxon>Bacteria</taxon>
        <taxon>Pseudomonadati</taxon>
        <taxon>Bacteroidota</taxon>
        <taxon>Cytophagia</taxon>
        <taxon>Cytophagales</taxon>
        <taxon>Flectobacillaceae</taxon>
        <taxon>Arcicella</taxon>
    </lineage>
</organism>
<reference evidence="3 4" key="1">
    <citation type="submission" date="2018-05" db="EMBL/GenBank/DDBJ databases">
        <title>Genomic Encyclopedia of Archaeal and Bacterial Type Strains, Phase II (KMG-II): from individual species to whole genera.</title>
        <authorList>
            <person name="Goeker M."/>
        </authorList>
    </citation>
    <scope>NUCLEOTIDE SEQUENCE [LARGE SCALE GENOMIC DNA]</scope>
    <source>
        <strain evidence="3 4">DSM 22214</strain>
    </source>
</reference>
<evidence type="ECO:0000259" key="2">
    <source>
        <dbReference type="Pfam" id="PF21348"/>
    </source>
</evidence>
<dbReference type="SUPFAM" id="SSF69318">
    <property type="entry name" value="Integrin alpha N-terminal domain"/>
    <property type="match status" value="1"/>
</dbReference>
<dbReference type="InterPro" id="IPR028994">
    <property type="entry name" value="Integrin_alpha_N"/>
</dbReference>
<evidence type="ECO:0000313" key="3">
    <source>
        <dbReference type="EMBL" id="PWK18124.1"/>
    </source>
</evidence>
<sequence length="691" mass="76967">MHARFLIVFLLFATICQGQRLVENLNRGLIAVRTNPTQVFLSWRLLGTEPESTTFNVYKDGVKINSSPVFTTTNFIDNSSGNATYTVRAIINNVEQRDSEKSKTWEQAYLDIPLKAPVGGITPDGVEYTYNANDCSVGDVDGDGEYEIILKWDPSNSKDNSQSGYTGNVYLDALKLDGTQLWRIDLGKNIRAGAHYTQFMVYDFDSDGKAEIACKTADGTIDGKGKLIGDEKADYRNKSGYVLAGPEFLTIFNGQTGEAMATTDYLPARGTVESWGDNYGNRVDRFIAAVAYLDGQRPSLVMGRGYYTRLVRAAWDWRDGKLTSRWVFDSNNNNKDYEYQGNHQMTVGDVDGDGKDEIFNGSSAIDDDGKGLYTNHLGHGDALHMTDMNPDREGQEIWQSHESPSKYGAYGLEFRDAKTGTPLWGVDGENKDIGRALAIDIDPRYKGYECWGATGGLYDCKGNSIGTARPSMNFAVWWDADLSRELLDGNHIDKWDYLNGKANRILTATDYSSNNGTKATPNLSADILGDWREEVILRKTDNTSLRIFTTTIPATNRIYTLMHDPQYRVAIAWQNSAYNQPPHPSFYLGDGMNKPPKPNIQLIAREGTQLITGIEENVTHKATVFPNPSKHSFQLKMQGKFTYSIITTNGQKVESHHCKDECEIGAKIPVGSYIIQIESSNGNDSLKIVKE</sequence>
<protein>
    <submittedName>
        <fullName evidence="3">Rhamnogalacturonan endolyase</fullName>
    </submittedName>
</protein>
<gene>
    <name evidence="3" type="ORF">LV89_04151</name>
</gene>
<dbReference type="EMBL" id="QGGO01000031">
    <property type="protein sequence ID" value="PWK18124.1"/>
    <property type="molecule type" value="Genomic_DNA"/>
</dbReference>
<feature type="domain" description="Rhamnogalacturonan lyase family 11 C-terminal" evidence="2">
    <location>
        <begin position="109"/>
        <end position="598"/>
    </location>
</feature>
<comment type="caution">
    <text evidence="3">The sequence shown here is derived from an EMBL/GenBank/DDBJ whole genome shotgun (WGS) entry which is preliminary data.</text>
</comment>
<evidence type="ECO:0000259" key="1">
    <source>
        <dbReference type="Pfam" id="PF18370"/>
    </source>
</evidence>
<name>A0A316DIX3_9BACT</name>
<dbReference type="InterPro" id="IPR034641">
    <property type="entry name" value="RGL11"/>
</dbReference>
<dbReference type="PANTHER" id="PTHR43118">
    <property type="entry name" value="RHAMNOGALACTURONAN LYASE (EUROFUNG)"/>
    <property type="match status" value="1"/>
</dbReference>
<dbReference type="Pfam" id="PF18370">
    <property type="entry name" value="RGI_lyase"/>
    <property type="match status" value="1"/>
</dbReference>
<dbReference type="InterPro" id="IPR041624">
    <property type="entry name" value="RGI_lyase"/>
</dbReference>
<dbReference type="OrthoDB" id="9802318at2"/>
<keyword evidence="3" id="KW-0456">Lyase</keyword>
<evidence type="ECO:0000313" key="4">
    <source>
        <dbReference type="Proteomes" id="UP000245489"/>
    </source>
</evidence>
<dbReference type="CDD" id="cd10318">
    <property type="entry name" value="RGL11"/>
    <property type="match status" value="1"/>
</dbReference>
<dbReference type="GO" id="GO:0016829">
    <property type="term" value="F:lyase activity"/>
    <property type="evidence" value="ECO:0007669"/>
    <property type="project" value="UniProtKB-KW"/>
</dbReference>
<dbReference type="PANTHER" id="PTHR43118:SF1">
    <property type="entry name" value="RHAMNOGALACTURONAN LYASE (EUROFUNG)"/>
    <property type="match status" value="1"/>
</dbReference>
<proteinExistence type="predicted"/>
<dbReference type="Proteomes" id="UP000245489">
    <property type="component" value="Unassembled WGS sequence"/>
</dbReference>
<dbReference type="RefSeq" id="WP_158279648.1">
    <property type="nucleotide sequence ID" value="NZ_QGGO01000031.1"/>
</dbReference>
<keyword evidence="4" id="KW-1185">Reference proteome</keyword>
<dbReference type="InterPro" id="IPR026444">
    <property type="entry name" value="Secre_tail"/>
</dbReference>
<accession>A0A316DIX3</accession>
<dbReference type="InterPro" id="IPR013783">
    <property type="entry name" value="Ig-like_fold"/>
</dbReference>
<dbReference type="NCBIfam" id="TIGR04183">
    <property type="entry name" value="Por_Secre_tail"/>
    <property type="match status" value="1"/>
</dbReference>
<dbReference type="Gene3D" id="2.60.40.10">
    <property type="entry name" value="Immunoglobulins"/>
    <property type="match status" value="1"/>
</dbReference>